<gene>
    <name evidence="2" type="ORF">AB205_0156860</name>
</gene>
<dbReference type="EMBL" id="KV979471">
    <property type="protein sequence ID" value="PIO15483.1"/>
    <property type="molecule type" value="Genomic_DNA"/>
</dbReference>
<accession>A0A2G9QK68</accession>
<evidence type="ECO:0000313" key="2">
    <source>
        <dbReference type="EMBL" id="PIO15483.1"/>
    </source>
</evidence>
<dbReference type="InterPro" id="IPR050757">
    <property type="entry name" value="Collagen_mod_GT25"/>
</dbReference>
<evidence type="ECO:0000313" key="3">
    <source>
        <dbReference type="Proteomes" id="UP000228934"/>
    </source>
</evidence>
<reference evidence="3" key="1">
    <citation type="journal article" date="2017" name="Nat. Commun.">
        <title>The North American bullfrog draft genome provides insight into hormonal regulation of long noncoding RNA.</title>
        <authorList>
            <person name="Hammond S.A."/>
            <person name="Warren R.L."/>
            <person name="Vandervalk B.P."/>
            <person name="Kucuk E."/>
            <person name="Khan H."/>
            <person name="Gibb E.A."/>
            <person name="Pandoh P."/>
            <person name="Kirk H."/>
            <person name="Zhao Y."/>
            <person name="Jones M."/>
            <person name="Mungall A.J."/>
            <person name="Coope R."/>
            <person name="Pleasance S."/>
            <person name="Moore R.A."/>
            <person name="Holt R.A."/>
            <person name="Round J.M."/>
            <person name="Ohora S."/>
            <person name="Walle B.V."/>
            <person name="Veldhoen N."/>
            <person name="Helbing C.C."/>
            <person name="Birol I."/>
        </authorList>
    </citation>
    <scope>NUCLEOTIDE SEQUENCE [LARGE SCALE GENOMIC DNA]</scope>
</reference>
<feature type="non-terminal residue" evidence="2">
    <location>
        <position position="1"/>
    </location>
</feature>
<protein>
    <recommendedName>
        <fullName evidence="1">PLOD1-3-like GT domain-containing protein</fullName>
    </recommendedName>
</protein>
<organism evidence="2 3">
    <name type="scientific">Aquarana catesbeiana</name>
    <name type="common">American bullfrog</name>
    <name type="synonym">Rana catesbeiana</name>
    <dbReference type="NCBI Taxonomy" id="8400"/>
    <lineage>
        <taxon>Eukaryota</taxon>
        <taxon>Metazoa</taxon>
        <taxon>Chordata</taxon>
        <taxon>Craniata</taxon>
        <taxon>Vertebrata</taxon>
        <taxon>Euteleostomi</taxon>
        <taxon>Amphibia</taxon>
        <taxon>Batrachia</taxon>
        <taxon>Anura</taxon>
        <taxon>Neobatrachia</taxon>
        <taxon>Ranoidea</taxon>
        <taxon>Ranidae</taxon>
        <taxon>Aquarana</taxon>
    </lineage>
</organism>
<dbReference type="GO" id="GO:0008475">
    <property type="term" value="F:procollagen-lysine 5-dioxygenase activity"/>
    <property type="evidence" value="ECO:0007669"/>
    <property type="project" value="TreeGrafter"/>
</dbReference>
<feature type="domain" description="PLOD1-3-like GT" evidence="1">
    <location>
        <begin position="1"/>
        <end position="102"/>
    </location>
</feature>
<dbReference type="Pfam" id="PF25342">
    <property type="entry name" value="GT_PLOD"/>
    <property type="match status" value="2"/>
</dbReference>
<name>A0A2G9QK68_AQUCT</name>
<dbReference type="PANTHER" id="PTHR10730:SF7">
    <property type="entry name" value="MULTIFUNCTIONAL PROCOLLAGEN LYSINE HYDROXYLASE AND GLYCOSYLTRANSFERASE LH3"/>
    <property type="match status" value="1"/>
</dbReference>
<dbReference type="OrthoDB" id="69177at2759"/>
<dbReference type="GO" id="GO:0005783">
    <property type="term" value="C:endoplasmic reticulum"/>
    <property type="evidence" value="ECO:0007669"/>
    <property type="project" value="TreeGrafter"/>
</dbReference>
<feature type="domain" description="PLOD1-3-like GT" evidence="1">
    <location>
        <begin position="175"/>
        <end position="285"/>
    </location>
</feature>
<dbReference type="GO" id="GO:0033823">
    <property type="term" value="F:procollagen glucosyltransferase activity"/>
    <property type="evidence" value="ECO:0007669"/>
    <property type="project" value="TreeGrafter"/>
</dbReference>
<dbReference type="Proteomes" id="UP000228934">
    <property type="component" value="Unassembled WGS sequence"/>
</dbReference>
<dbReference type="InterPro" id="IPR057589">
    <property type="entry name" value="GT_PLOD"/>
</dbReference>
<dbReference type="PANTHER" id="PTHR10730">
    <property type="entry name" value="PROCOLLAGEN-LYSINE,2-OXOGLUTARATE 5-DIOXYGENASE/GLYCOSYLTRANSFERASE 25 FAMILY MEMBER"/>
    <property type="match status" value="1"/>
</dbReference>
<sequence length="319" mass="36261">TLGLGQQWKGGDVARTVGGGQKVRWLKEELEKVHEQEDLIVMFVDSYDVVLAGSPIELLWKFQQFDHKVVFSAEGFCWPDWSLAEKYPAVGNGKRFLNSGGKFSAVPPPDFLKVHLIFSILHTALVFTPSVLLQIPLDPSRPPPLLKVLLCLFSFYTPCMFRIPLLCLLSSPDIGFIGYVPQLYDIVQLWKFKDDDDDQLFYTKVYLDEELRNLNGAIDEFTCIILRLCPSADEVIMKFDKNKVRARNMAFDTIPVVIHGNGPTKLQLNYLSNYVPNAWTHEGGCEICDEDLLDISEVEVRAEPPPPFPQLYFGVYRIV</sequence>
<evidence type="ECO:0000259" key="1">
    <source>
        <dbReference type="Pfam" id="PF25342"/>
    </source>
</evidence>
<dbReference type="AlphaFoldDB" id="A0A2G9QK68"/>
<keyword evidence="3" id="KW-1185">Reference proteome</keyword>
<proteinExistence type="predicted"/>